<dbReference type="GO" id="GO:0016787">
    <property type="term" value="F:hydrolase activity"/>
    <property type="evidence" value="ECO:0007669"/>
    <property type="project" value="UniProtKB-KW"/>
</dbReference>
<dbReference type="PROSITE" id="PS51199">
    <property type="entry name" value="SF4_HELICASE"/>
    <property type="match status" value="1"/>
</dbReference>
<reference evidence="14" key="1">
    <citation type="journal article" date="2014" name="Int. J. Syst. Evol. Microbiol.">
        <title>Complete genome sequence of Corynebacterium casei LMG S-19264T (=DSM 44701T), isolated from a smear-ripened cheese.</title>
        <authorList>
            <consortium name="US DOE Joint Genome Institute (JGI-PGF)"/>
            <person name="Walter F."/>
            <person name="Albersmeier A."/>
            <person name="Kalinowski J."/>
            <person name="Ruckert C."/>
        </authorList>
    </citation>
    <scope>NUCLEOTIDE SEQUENCE</scope>
    <source>
        <strain evidence="14">CGMCC 1.12698</strain>
    </source>
</reference>
<keyword evidence="5 12" id="KW-0378">Hydrolase</keyword>
<dbReference type="GO" id="GO:1990077">
    <property type="term" value="C:primosome complex"/>
    <property type="evidence" value="ECO:0007669"/>
    <property type="project" value="UniProtKB-UniRule"/>
</dbReference>
<keyword evidence="6 12" id="KW-0347">Helicase</keyword>
<gene>
    <name evidence="14" type="primary">dnaB</name>
    <name evidence="14" type="ORF">GCM10007140_05970</name>
</gene>
<evidence type="ECO:0000313" key="15">
    <source>
        <dbReference type="Proteomes" id="UP000605259"/>
    </source>
</evidence>
<evidence type="ECO:0000256" key="6">
    <source>
        <dbReference type="ARBA" id="ARBA00022806"/>
    </source>
</evidence>
<dbReference type="RefSeq" id="WP_188386951.1">
    <property type="nucleotide sequence ID" value="NZ_BMFK01000001.1"/>
</dbReference>
<dbReference type="Gene3D" id="1.10.860.10">
    <property type="entry name" value="DNAb Helicase, Chain A"/>
    <property type="match status" value="1"/>
</dbReference>
<dbReference type="Pfam" id="PF03796">
    <property type="entry name" value="DnaB_C"/>
    <property type="match status" value="1"/>
</dbReference>
<dbReference type="NCBIfam" id="TIGR00665">
    <property type="entry name" value="DnaB"/>
    <property type="match status" value="1"/>
</dbReference>
<dbReference type="InterPro" id="IPR007692">
    <property type="entry name" value="DNA_helicase_DnaB"/>
</dbReference>
<comment type="similarity">
    <text evidence="1 12">Belongs to the helicase family. DnaB subfamily.</text>
</comment>
<comment type="function">
    <text evidence="12">The main replicative DNA helicase, it participates in initiation and elongation during chromosome replication. Travels ahead of the DNA replisome, separating dsDNA into templates for DNA synthesis. A processive ATP-dependent 5'-3' DNA helicase it has DNA-dependent ATPase activity.</text>
</comment>
<evidence type="ECO:0000256" key="9">
    <source>
        <dbReference type="ARBA" id="ARBA00023235"/>
    </source>
</evidence>
<keyword evidence="9" id="KW-0413">Isomerase</keyword>
<dbReference type="GO" id="GO:0005524">
    <property type="term" value="F:ATP binding"/>
    <property type="evidence" value="ECO:0007669"/>
    <property type="project" value="UniProtKB-UniRule"/>
</dbReference>
<evidence type="ECO:0000256" key="8">
    <source>
        <dbReference type="ARBA" id="ARBA00023125"/>
    </source>
</evidence>
<evidence type="ECO:0000256" key="10">
    <source>
        <dbReference type="ARBA" id="ARBA00048954"/>
    </source>
</evidence>
<keyword evidence="15" id="KW-1185">Reference proteome</keyword>
<keyword evidence="2 12" id="KW-0639">Primosome</keyword>
<comment type="caution">
    <text evidence="14">The sequence shown here is derived from an EMBL/GenBank/DDBJ whole genome shotgun (WGS) entry which is preliminary data.</text>
</comment>
<keyword evidence="4 12" id="KW-0547">Nucleotide-binding</keyword>
<dbReference type="GO" id="GO:0005829">
    <property type="term" value="C:cytosol"/>
    <property type="evidence" value="ECO:0007669"/>
    <property type="project" value="TreeGrafter"/>
</dbReference>
<name>A0A917AK45_9BACI</name>
<accession>A0A917AK45</accession>
<keyword evidence="7 12" id="KW-0067">ATP-binding</keyword>
<evidence type="ECO:0000259" key="13">
    <source>
        <dbReference type="PROSITE" id="PS51199"/>
    </source>
</evidence>
<keyword evidence="3 12" id="KW-0235">DNA replication</keyword>
<dbReference type="InterPro" id="IPR016136">
    <property type="entry name" value="DNA_helicase_N/primase_C"/>
</dbReference>
<dbReference type="GO" id="GO:0006269">
    <property type="term" value="P:DNA replication, synthesis of primer"/>
    <property type="evidence" value="ECO:0007669"/>
    <property type="project" value="UniProtKB-UniRule"/>
</dbReference>
<dbReference type="Pfam" id="PF00772">
    <property type="entry name" value="DnaB"/>
    <property type="match status" value="1"/>
</dbReference>
<dbReference type="FunFam" id="3.40.50.300:FF:000351">
    <property type="entry name" value="Replicative DNA helicase"/>
    <property type="match status" value="1"/>
</dbReference>
<dbReference type="SUPFAM" id="SSF48024">
    <property type="entry name" value="N-terminal domain of DnaB helicase"/>
    <property type="match status" value="1"/>
</dbReference>
<keyword evidence="8 12" id="KW-0238">DNA-binding</keyword>
<dbReference type="EMBL" id="BMFK01000001">
    <property type="protein sequence ID" value="GGE58430.1"/>
    <property type="molecule type" value="Genomic_DNA"/>
</dbReference>
<evidence type="ECO:0000256" key="7">
    <source>
        <dbReference type="ARBA" id="ARBA00022840"/>
    </source>
</evidence>
<evidence type="ECO:0000256" key="1">
    <source>
        <dbReference type="ARBA" id="ARBA00008428"/>
    </source>
</evidence>
<dbReference type="GO" id="GO:0003677">
    <property type="term" value="F:DNA binding"/>
    <property type="evidence" value="ECO:0007669"/>
    <property type="project" value="UniProtKB-UniRule"/>
</dbReference>
<proteinExistence type="inferred from homology"/>
<evidence type="ECO:0000256" key="4">
    <source>
        <dbReference type="ARBA" id="ARBA00022741"/>
    </source>
</evidence>
<evidence type="ECO:0000256" key="5">
    <source>
        <dbReference type="ARBA" id="ARBA00022801"/>
    </source>
</evidence>
<dbReference type="PANTHER" id="PTHR30153">
    <property type="entry name" value="REPLICATIVE DNA HELICASE DNAB"/>
    <property type="match status" value="1"/>
</dbReference>
<dbReference type="SUPFAM" id="SSF52540">
    <property type="entry name" value="P-loop containing nucleoside triphosphate hydrolases"/>
    <property type="match status" value="1"/>
</dbReference>
<reference evidence="14" key="2">
    <citation type="submission" date="2020-09" db="EMBL/GenBank/DDBJ databases">
        <authorList>
            <person name="Sun Q."/>
            <person name="Zhou Y."/>
        </authorList>
    </citation>
    <scope>NUCLEOTIDE SEQUENCE</scope>
    <source>
        <strain evidence="14">CGMCC 1.12698</strain>
    </source>
</reference>
<dbReference type="PANTHER" id="PTHR30153:SF2">
    <property type="entry name" value="REPLICATIVE DNA HELICASE"/>
    <property type="match status" value="1"/>
</dbReference>
<evidence type="ECO:0000256" key="11">
    <source>
        <dbReference type="NCBIfam" id="TIGR00665"/>
    </source>
</evidence>
<evidence type="ECO:0000256" key="2">
    <source>
        <dbReference type="ARBA" id="ARBA00022515"/>
    </source>
</evidence>
<dbReference type="Proteomes" id="UP000605259">
    <property type="component" value="Unassembled WGS sequence"/>
</dbReference>
<protein>
    <recommendedName>
        <fullName evidence="11 12">Replicative DNA helicase</fullName>
        <ecNumber evidence="11 12">5.6.2.3</ecNumber>
    </recommendedName>
</protein>
<evidence type="ECO:0000313" key="14">
    <source>
        <dbReference type="EMBL" id="GGE58430.1"/>
    </source>
</evidence>
<dbReference type="AlphaFoldDB" id="A0A917AK45"/>
<evidence type="ECO:0000256" key="3">
    <source>
        <dbReference type="ARBA" id="ARBA00022705"/>
    </source>
</evidence>
<comment type="catalytic activity">
    <reaction evidence="10 12">
        <text>ATP + H2O = ADP + phosphate + H(+)</text>
        <dbReference type="Rhea" id="RHEA:13065"/>
        <dbReference type="ChEBI" id="CHEBI:15377"/>
        <dbReference type="ChEBI" id="CHEBI:15378"/>
        <dbReference type="ChEBI" id="CHEBI:30616"/>
        <dbReference type="ChEBI" id="CHEBI:43474"/>
        <dbReference type="ChEBI" id="CHEBI:456216"/>
        <dbReference type="EC" id="5.6.2.3"/>
    </reaction>
</comment>
<dbReference type="Gene3D" id="3.40.50.300">
    <property type="entry name" value="P-loop containing nucleotide triphosphate hydrolases"/>
    <property type="match status" value="1"/>
</dbReference>
<dbReference type="InterPro" id="IPR027417">
    <property type="entry name" value="P-loop_NTPase"/>
</dbReference>
<dbReference type="InterPro" id="IPR007694">
    <property type="entry name" value="DNA_helicase_DnaB-like_C"/>
</dbReference>
<dbReference type="InterPro" id="IPR036185">
    <property type="entry name" value="DNA_heli_DnaB-like_N_sf"/>
</dbReference>
<evidence type="ECO:0000256" key="12">
    <source>
        <dbReference type="RuleBase" id="RU362085"/>
    </source>
</evidence>
<sequence length="436" mass="49775">MIENQVRAAEESVLGSIFLDGNLMKDTILMPKHFYFSQHQVIFKKMRELEEKNEPIELVSVMMGLGNTLEQAGGSTYLNKLAFQSPSTASFNFYTESVLEGWRQREALKLTSKLNEHLKVGELEAIHKITDQLTGLSEVGLVDEFDLSDELLELYEDMQQEKGGLTGIDTGYNELNNLTNGFQDQDFIVVGARPSVGKTAFALNIGSNAAEKGTAVGIFSLEMGKQQLLKRIASSVGHINGMKMKNARQFFDVRDWERFSNSVAMINKWKMEIWDKPGITIQEIYAQVRKFKRKHQDKQCLIVIDYLQLIIGDRKHGGNRMQEISEISRKLKIMARELNVCVVALSQLSRGVEARQDKRPMLSDLRESGQIEQDADLIAFLYRDDYYHKDSERKNMIEIILAKQRNGPVGTVQLAFVKEFNKFVNLERRFEEQKGA</sequence>
<dbReference type="GO" id="GO:0043139">
    <property type="term" value="F:5'-3' DNA helicase activity"/>
    <property type="evidence" value="ECO:0007669"/>
    <property type="project" value="UniProtKB-EC"/>
</dbReference>
<organism evidence="14 15">
    <name type="scientific">Priestia taiwanensis</name>
    <dbReference type="NCBI Taxonomy" id="1347902"/>
    <lineage>
        <taxon>Bacteria</taxon>
        <taxon>Bacillati</taxon>
        <taxon>Bacillota</taxon>
        <taxon>Bacilli</taxon>
        <taxon>Bacillales</taxon>
        <taxon>Bacillaceae</taxon>
        <taxon>Priestia</taxon>
    </lineage>
</organism>
<feature type="domain" description="SF4 helicase" evidence="13">
    <location>
        <begin position="161"/>
        <end position="430"/>
    </location>
</feature>
<dbReference type="InterPro" id="IPR007693">
    <property type="entry name" value="DNA_helicase_DnaB-like_N"/>
</dbReference>
<dbReference type="CDD" id="cd00984">
    <property type="entry name" value="DnaB_C"/>
    <property type="match status" value="1"/>
</dbReference>
<dbReference type="EC" id="5.6.2.3" evidence="11 12"/>